<dbReference type="InterPro" id="IPR043129">
    <property type="entry name" value="ATPase_NBD"/>
</dbReference>
<dbReference type="EC" id="2.7.1.170" evidence="1"/>
<dbReference type="Proteomes" id="UP000500961">
    <property type="component" value="Chromosome"/>
</dbReference>
<dbReference type="GO" id="GO:0016301">
    <property type="term" value="F:kinase activity"/>
    <property type="evidence" value="ECO:0007669"/>
    <property type="project" value="UniProtKB-KW"/>
</dbReference>
<dbReference type="GO" id="GO:0009254">
    <property type="term" value="P:peptidoglycan turnover"/>
    <property type="evidence" value="ECO:0007669"/>
    <property type="project" value="InterPro"/>
</dbReference>
<dbReference type="PANTHER" id="PTHR30605:SF0">
    <property type="entry name" value="ANHYDRO-N-ACETYLMURAMIC ACID KINASE"/>
    <property type="match status" value="1"/>
</dbReference>
<accession>A0A7D3Y4V4</accession>
<dbReference type="SUPFAM" id="SSF53067">
    <property type="entry name" value="Actin-like ATPase domain"/>
    <property type="match status" value="1"/>
</dbReference>
<protein>
    <submittedName>
        <fullName evidence="1">Anhydro-N-acetylmuramic acid kinase</fullName>
        <ecNumber evidence="1">2.7.1.170</ecNumber>
    </submittedName>
</protein>
<keyword evidence="1" id="KW-0418">Kinase</keyword>
<proteinExistence type="predicted"/>
<keyword evidence="2" id="KW-1185">Reference proteome</keyword>
<dbReference type="PANTHER" id="PTHR30605">
    <property type="entry name" value="ANHYDRO-N-ACETYLMURAMIC ACID KINASE"/>
    <property type="match status" value="1"/>
</dbReference>
<evidence type="ECO:0000313" key="2">
    <source>
        <dbReference type="Proteomes" id="UP000500961"/>
    </source>
</evidence>
<organism evidence="1 2">
    <name type="scientific">Tenuifilum thalassicum</name>
    <dbReference type="NCBI Taxonomy" id="2590900"/>
    <lineage>
        <taxon>Bacteria</taxon>
        <taxon>Pseudomonadati</taxon>
        <taxon>Bacteroidota</taxon>
        <taxon>Bacteroidia</taxon>
        <taxon>Bacteroidales</taxon>
        <taxon>Tenuifilaceae</taxon>
        <taxon>Tenuifilum</taxon>
    </lineage>
</organism>
<dbReference type="GO" id="GO:0005524">
    <property type="term" value="F:ATP binding"/>
    <property type="evidence" value="ECO:0007669"/>
    <property type="project" value="InterPro"/>
</dbReference>
<dbReference type="Gene3D" id="3.30.420.40">
    <property type="match status" value="2"/>
</dbReference>
<dbReference type="EMBL" id="CP041345">
    <property type="protein sequence ID" value="QKG80249.1"/>
    <property type="molecule type" value="Genomic_DNA"/>
</dbReference>
<gene>
    <name evidence="1" type="ORF">FHG85_08235</name>
</gene>
<dbReference type="GO" id="GO:0016773">
    <property type="term" value="F:phosphotransferase activity, alcohol group as acceptor"/>
    <property type="evidence" value="ECO:0007669"/>
    <property type="project" value="InterPro"/>
</dbReference>
<reference evidence="1 2" key="1">
    <citation type="submission" date="2019-07" db="EMBL/GenBank/DDBJ databases">
        <title>Thalassofilum flectens gen. nov., sp. nov., a novel moderate thermophilic anaerobe from a shallow sea hot spring in Kunashir Island (Russia), representing a new family in the order Bacteroidales, and proposal of Thalassofilacea fam. nov.</title>
        <authorList>
            <person name="Kochetkova T.V."/>
            <person name="Podosokorskaya O.A."/>
            <person name="Novikov A."/>
            <person name="Elcheninov A.G."/>
            <person name="Toshchakov S.V."/>
            <person name="Kublanov I.V."/>
        </authorList>
    </citation>
    <scope>NUCLEOTIDE SEQUENCE [LARGE SCALE GENOMIC DNA]</scope>
    <source>
        <strain evidence="1 2">38-H</strain>
    </source>
</reference>
<evidence type="ECO:0000313" key="1">
    <source>
        <dbReference type="EMBL" id="QKG80249.1"/>
    </source>
</evidence>
<dbReference type="InterPro" id="IPR005338">
    <property type="entry name" value="Anhydro_N_Ac-Mur_kinase"/>
</dbReference>
<dbReference type="KEGG" id="ttz:FHG85_08235"/>
<dbReference type="GO" id="GO:0006040">
    <property type="term" value="P:amino sugar metabolic process"/>
    <property type="evidence" value="ECO:0007669"/>
    <property type="project" value="InterPro"/>
</dbReference>
<dbReference type="NCBIfam" id="NF007144">
    <property type="entry name" value="PRK09585.2-3"/>
    <property type="match status" value="1"/>
</dbReference>
<sequence>MPLVTPSNIYKSIGVMSGTSLDGIDICYCVFEKINQEWQFEIVAAETVKYSDEWYVRLSNSPSLSAEEITWLDFEYGHYLGQQINSFINKYRVDADFVASHGHTIFHNPDNGYSLQIGKGAAIAAQTGLPCIADFRSGDVSRGGQGAPLVPVGDKHLFKDYDICLNLGGIANLSYDSPDGKRLAYDTCVCNMFLNHLASMAGFEFDKNGELGRKGKVIDDFLNILESISYYKKSSPKSLGKEWFEKNIIPLINNYHEESVENLLRTAYEHISKRIAEDSKRLKKKNIFITGGGAKNLFLTELIKQKSNLDVIVPNEKIIDFKEALIFGFLGVLFLEKEKGALASVTGANEDSIAGCLYF</sequence>
<dbReference type="Pfam" id="PF03702">
    <property type="entry name" value="AnmK"/>
    <property type="match status" value="1"/>
</dbReference>
<dbReference type="AlphaFoldDB" id="A0A7D3Y4V4"/>
<name>A0A7D3Y4V4_9BACT</name>
<keyword evidence="1" id="KW-0808">Transferase</keyword>
<dbReference type="RefSeq" id="WP_173074817.1">
    <property type="nucleotide sequence ID" value="NZ_CP041345.1"/>
</dbReference>